<gene>
    <name evidence="1" type="ORF">CPB83DRAFT_896248</name>
</gene>
<dbReference type="EMBL" id="MU157873">
    <property type="protein sequence ID" value="KAF9526250.1"/>
    <property type="molecule type" value="Genomic_DNA"/>
</dbReference>
<dbReference type="AlphaFoldDB" id="A0A9P6JN25"/>
<name>A0A9P6JN25_9AGAR</name>
<sequence>MQFQPPLLALNYEGLGFILIPKSEVIRNELRHTTTSDERNRLQRGDQIILDGHDLEHTYELTGIRYQNDQYSHIEMVAFNHAGDYYAEASSVMVPFLIQIETTLLHSNFYFSPRRIESVMSIKSILHHIQQGAQKIGL</sequence>
<evidence type="ECO:0000313" key="1">
    <source>
        <dbReference type="EMBL" id="KAF9526250.1"/>
    </source>
</evidence>
<organism evidence="1 2">
    <name type="scientific">Crepidotus variabilis</name>
    <dbReference type="NCBI Taxonomy" id="179855"/>
    <lineage>
        <taxon>Eukaryota</taxon>
        <taxon>Fungi</taxon>
        <taxon>Dikarya</taxon>
        <taxon>Basidiomycota</taxon>
        <taxon>Agaricomycotina</taxon>
        <taxon>Agaricomycetes</taxon>
        <taxon>Agaricomycetidae</taxon>
        <taxon>Agaricales</taxon>
        <taxon>Agaricineae</taxon>
        <taxon>Crepidotaceae</taxon>
        <taxon>Crepidotus</taxon>
    </lineage>
</organism>
<accession>A0A9P6JN25</accession>
<proteinExistence type="predicted"/>
<evidence type="ECO:0000313" key="2">
    <source>
        <dbReference type="Proteomes" id="UP000807306"/>
    </source>
</evidence>
<keyword evidence="2" id="KW-1185">Reference proteome</keyword>
<dbReference type="Proteomes" id="UP000807306">
    <property type="component" value="Unassembled WGS sequence"/>
</dbReference>
<reference evidence="1" key="1">
    <citation type="submission" date="2020-11" db="EMBL/GenBank/DDBJ databases">
        <authorList>
            <consortium name="DOE Joint Genome Institute"/>
            <person name="Ahrendt S."/>
            <person name="Riley R."/>
            <person name="Andreopoulos W."/>
            <person name="Labutti K."/>
            <person name="Pangilinan J."/>
            <person name="Ruiz-Duenas F.J."/>
            <person name="Barrasa J.M."/>
            <person name="Sanchez-Garcia M."/>
            <person name="Camarero S."/>
            <person name="Miyauchi S."/>
            <person name="Serrano A."/>
            <person name="Linde D."/>
            <person name="Babiker R."/>
            <person name="Drula E."/>
            <person name="Ayuso-Fernandez I."/>
            <person name="Pacheco R."/>
            <person name="Padilla G."/>
            <person name="Ferreira P."/>
            <person name="Barriuso J."/>
            <person name="Kellner H."/>
            <person name="Castanera R."/>
            <person name="Alfaro M."/>
            <person name="Ramirez L."/>
            <person name="Pisabarro A.G."/>
            <person name="Kuo A."/>
            <person name="Tritt A."/>
            <person name="Lipzen A."/>
            <person name="He G."/>
            <person name="Yan M."/>
            <person name="Ng V."/>
            <person name="Cullen D."/>
            <person name="Martin F."/>
            <person name="Rosso M.-N."/>
            <person name="Henrissat B."/>
            <person name="Hibbett D."/>
            <person name="Martinez A.T."/>
            <person name="Grigoriev I.V."/>
        </authorList>
    </citation>
    <scope>NUCLEOTIDE SEQUENCE</scope>
    <source>
        <strain evidence="1">CBS 506.95</strain>
    </source>
</reference>
<protein>
    <submittedName>
        <fullName evidence="1">Uncharacterized protein</fullName>
    </submittedName>
</protein>
<comment type="caution">
    <text evidence="1">The sequence shown here is derived from an EMBL/GenBank/DDBJ whole genome shotgun (WGS) entry which is preliminary data.</text>
</comment>